<keyword evidence="2" id="KW-1185">Reference proteome</keyword>
<feature type="non-terminal residue" evidence="1">
    <location>
        <position position="76"/>
    </location>
</feature>
<gene>
    <name evidence="1" type="ORF">chiPu_0030059</name>
</gene>
<evidence type="ECO:0000313" key="1">
    <source>
        <dbReference type="EMBL" id="GCC46158.1"/>
    </source>
</evidence>
<accession>A0A401TU65</accession>
<reference evidence="1 2" key="1">
    <citation type="journal article" date="2018" name="Nat. Ecol. Evol.">
        <title>Shark genomes provide insights into elasmobranch evolution and the origin of vertebrates.</title>
        <authorList>
            <person name="Hara Y"/>
            <person name="Yamaguchi K"/>
            <person name="Onimaru K"/>
            <person name="Kadota M"/>
            <person name="Koyanagi M"/>
            <person name="Keeley SD"/>
            <person name="Tatsumi K"/>
            <person name="Tanaka K"/>
            <person name="Motone F"/>
            <person name="Kageyama Y"/>
            <person name="Nozu R"/>
            <person name="Adachi N"/>
            <person name="Nishimura O"/>
            <person name="Nakagawa R"/>
            <person name="Tanegashima C"/>
            <person name="Kiyatake I"/>
            <person name="Matsumoto R"/>
            <person name="Murakumo K"/>
            <person name="Nishida K"/>
            <person name="Terakita A"/>
            <person name="Kuratani S"/>
            <person name="Sato K"/>
            <person name="Hyodo S Kuraku.S."/>
        </authorList>
    </citation>
    <scope>NUCLEOTIDE SEQUENCE [LARGE SCALE GENOMIC DNA]</scope>
</reference>
<comment type="caution">
    <text evidence="1">The sequence shown here is derived from an EMBL/GenBank/DDBJ whole genome shotgun (WGS) entry which is preliminary data.</text>
</comment>
<proteinExistence type="predicted"/>
<dbReference type="EMBL" id="BEZZ01173625">
    <property type="protein sequence ID" value="GCC46158.1"/>
    <property type="molecule type" value="Genomic_DNA"/>
</dbReference>
<dbReference type="Proteomes" id="UP000287033">
    <property type="component" value="Unassembled WGS sequence"/>
</dbReference>
<protein>
    <submittedName>
        <fullName evidence="1">Uncharacterized protein</fullName>
    </submittedName>
</protein>
<organism evidence="1 2">
    <name type="scientific">Chiloscyllium punctatum</name>
    <name type="common">Brownbanded bambooshark</name>
    <name type="synonym">Hemiscyllium punctatum</name>
    <dbReference type="NCBI Taxonomy" id="137246"/>
    <lineage>
        <taxon>Eukaryota</taxon>
        <taxon>Metazoa</taxon>
        <taxon>Chordata</taxon>
        <taxon>Craniata</taxon>
        <taxon>Vertebrata</taxon>
        <taxon>Chondrichthyes</taxon>
        <taxon>Elasmobranchii</taxon>
        <taxon>Galeomorphii</taxon>
        <taxon>Galeoidea</taxon>
        <taxon>Orectolobiformes</taxon>
        <taxon>Hemiscylliidae</taxon>
        <taxon>Chiloscyllium</taxon>
    </lineage>
</organism>
<sequence length="76" mass="8223">MLGDARRRDQVRDERGRIIAADRIEPPRHGVDMGEQILRAVVAAALHRELADALDGVGDDGVIVDADQQRLAGRAG</sequence>
<evidence type="ECO:0000313" key="2">
    <source>
        <dbReference type="Proteomes" id="UP000287033"/>
    </source>
</evidence>
<dbReference type="AlphaFoldDB" id="A0A401TU65"/>
<name>A0A401TU65_CHIPU</name>